<organism evidence="7 8">
    <name type="scientific">Halolactibacillus miurensis</name>
    <dbReference type="NCBI Taxonomy" id="306541"/>
    <lineage>
        <taxon>Bacteria</taxon>
        <taxon>Bacillati</taxon>
        <taxon>Bacillota</taxon>
        <taxon>Bacilli</taxon>
        <taxon>Bacillales</taxon>
        <taxon>Bacillaceae</taxon>
        <taxon>Halolactibacillus</taxon>
    </lineage>
</organism>
<keyword evidence="4" id="KW-0106">Calcium</keyword>
<evidence type="ECO:0000256" key="3">
    <source>
        <dbReference type="ARBA" id="ARBA00022729"/>
    </source>
</evidence>
<dbReference type="SUPFAM" id="SSF103647">
    <property type="entry name" value="TSP type-3 repeat"/>
    <property type="match status" value="1"/>
</dbReference>
<feature type="domain" description="N-terminal" evidence="6">
    <location>
        <begin position="6"/>
        <end position="120"/>
    </location>
</feature>
<evidence type="ECO:0000256" key="2">
    <source>
        <dbReference type="ARBA" id="ARBA00022525"/>
    </source>
</evidence>
<evidence type="ECO:0000256" key="5">
    <source>
        <dbReference type="SAM" id="MobiDB-lite"/>
    </source>
</evidence>
<feature type="region of interest" description="Disordered" evidence="5">
    <location>
        <begin position="459"/>
        <end position="497"/>
    </location>
</feature>
<dbReference type="RefSeq" id="WP_089854911.1">
    <property type="nucleotide sequence ID" value="NZ_FPAI01000021.1"/>
</dbReference>
<protein>
    <submittedName>
        <fullName evidence="7">Antirestriction protein ArdC</fullName>
    </submittedName>
</protein>
<gene>
    <name evidence="7" type="ORF">SAMN05421668_12112</name>
</gene>
<evidence type="ECO:0000259" key="6">
    <source>
        <dbReference type="Pfam" id="PF08401"/>
    </source>
</evidence>
<dbReference type="GO" id="GO:0005509">
    <property type="term" value="F:calcium ion binding"/>
    <property type="evidence" value="ECO:0007669"/>
    <property type="project" value="InterPro"/>
</dbReference>
<evidence type="ECO:0000256" key="1">
    <source>
        <dbReference type="ARBA" id="ARBA00004613"/>
    </source>
</evidence>
<comment type="subcellular location">
    <subcellularLocation>
        <location evidence="1">Secreted</location>
    </subcellularLocation>
</comment>
<dbReference type="EMBL" id="FPAI01000021">
    <property type="protein sequence ID" value="SFS95620.1"/>
    <property type="molecule type" value="Genomic_DNA"/>
</dbReference>
<dbReference type="Gene3D" id="4.10.1080.10">
    <property type="entry name" value="TSP type-3 repeat"/>
    <property type="match status" value="1"/>
</dbReference>
<reference evidence="7 8" key="1">
    <citation type="submission" date="2016-10" db="EMBL/GenBank/DDBJ databases">
        <authorList>
            <person name="de Groot N.N."/>
        </authorList>
    </citation>
    <scope>NUCLEOTIDE SEQUENCE [LARGE SCALE GENOMIC DNA]</scope>
    <source>
        <strain evidence="7 8">DSM 17074</strain>
    </source>
</reference>
<evidence type="ECO:0000313" key="7">
    <source>
        <dbReference type="EMBL" id="SFS95620.1"/>
    </source>
</evidence>
<dbReference type="GO" id="GO:0003697">
    <property type="term" value="F:single-stranded DNA binding"/>
    <property type="evidence" value="ECO:0007669"/>
    <property type="project" value="InterPro"/>
</dbReference>
<sequence>MATSALDQIEDKVSKDYQELVNGVKKVVADPEAYQKFLDFYTKLPTRSFRNQMLIYSQREDATFVAGFKAWNKFGRKVNKGAKAIKIIAPRTKSVKEMNERTGKEEKTQKIVGFQRVNVFDVSDTNGVPLPLNPIMPKNVPASEFAEKAFKHLVNEFERDLPITLNKSYEGASNGFYMPSEHRIELNARPERDITNQQKTLIHEYAHAIFHKPEGKYHGYDKKTKELQAESVAYITCKNFGMDTSDYSFPYIRGWAAEHSEDLLLEYQNDIQKESAKIIKRIEDVIVEKDITFDIGVVLDENMAPAIEGEQKVSLVQYGNQYGIVKGDFSPSVLNNLEEIKTIGHIYDNKELAKATFEQTKGYLPLDQVKQIDKEKGNTHIFERDIIDPLDLKKKKMYAIGVKSLTNIKLVSNFSSELGKLKTQLAKILNGHSLTKENPAHDLSTRDTDQDGLTDLEELKLGTNPYSSDTDNDGIPDHQDSHPNTPNIPIKSIERTL</sequence>
<dbReference type="InterPro" id="IPR059100">
    <property type="entry name" value="TSP3_bac"/>
</dbReference>
<name>A0A1I6U2D1_9BACI</name>
<dbReference type="Pfam" id="PF08401">
    <property type="entry name" value="ArdcN"/>
    <property type="match status" value="1"/>
</dbReference>
<evidence type="ECO:0000256" key="4">
    <source>
        <dbReference type="ARBA" id="ARBA00022837"/>
    </source>
</evidence>
<dbReference type="STRING" id="306541.SAMN05421668_12112"/>
<dbReference type="InterPro" id="IPR028974">
    <property type="entry name" value="TSP_type-3_rpt"/>
</dbReference>
<dbReference type="AlphaFoldDB" id="A0A1I6U2D1"/>
<evidence type="ECO:0000313" key="8">
    <source>
        <dbReference type="Proteomes" id="UP000199139"/>
    </source>
</evidence>
<keyword evidence="3" id="KW-0732">Signal</keyword>
<dbReference type="InterPro" id="IPR013610">
    <property type="entry name" value="ArdC_N"/>
</dbReference>
<proteinExistence type="predicted"/>
<dbReference type="Pfam" id="PF18884">
    <property type="entry name" value="TSP3_bac"/>
    <property type="match status" value="1"/>
</dbReference>
<keyword evidence="2" id="KW-0964">Secreted</keyword>
<dbReference type="Proteomes" id="UP000199139">
    <property type="component" value="Unassembled WGS sequence"/>
</dbReference>
<accession>A0A1I6U2D1</accession>